<organism evidence="6 7">
    <name type="scientific">Phyllobacterium bourgognense</name>
    <dbReference type="NCBI Taxonomy" id="314236"/>
    <lineage>
        <taxon>Bacteria</taxon>
        <taxon>Pseudomonadati</taxon>
        <taxon>Pseudomonadota</taxon>
        <taxon>Alphaproteobacteria</taxon>
        <taxon>Hyphomicrobiales</taxon>
        <taxon>Phyllobacteriaceae</taxon>
        <taxon>Phyllobacterium</taxon>
    </lineage>
</organism>
<dbReference type="InterPro" id="IPR036390">
    <property type="entry name" value="WH_DNA-bd_sf"/>
</dbReference>
<feature type="domain" description="HTH iclR-type" evidence="4">
    <location>
        <begin position="24"/>
        <end position="85"/>
    </location>
</feature>
<dbReference type="SUPFAM" id="SSF55781">
    <property type="entry name" value="GAF domain-like"/>
    <property type="match status" value="1"/>
</dbReference>
<name>A0A368YF84_9HYPH</name>
<keyword evidence="3" id="KW-0804">Transcription</keyword>
<evidence type="ECO:0000256" key="1">
    <source>
        <dbReference type="ARBA" id="ARBA00023015"/>
    </source>
</evidence>
<keyword evidence="7" id="KW-1185">Reference proteome</keyword>
<evidence type="ECO:0000313" key="6">
    <source>
        <dbReference type="EMBL" id="RCW78108.1"/>
    </source>
</evidence>
<dbReference type="Proteomes" id="UP000253324">
    <property type="component" value="Unassembled WGS sequence"/>
</dbReference>
<keyword evidence="1" id="KW-0805">Transcription regulation</keyword>
<dbReference type="InterPro" id="IPR005471">
    <property type="entry name" value="Tscrpt_reg_IclR_N"/>
</dbReference>
<dbReference type="InterPro" id="IPR029016">
    <property type="entry name" value="GAF-like_dom_sf"/>
</dbReference>
<feature type="domain" description="IclR-ED" evidence="5">
    <location>
        <begin position="86"/>
        <end position="269"/>
    </location>
</feature>
<dbReference type="SMART" id="SM00346">
    <property type="entry name" value="HTH_ICLR"/>
    <property type="match status" value="1"/>
</dbReference>
<dbReference type="AlphaFoldDB" id="A0A368YF84"/>
<dbReference type="GO" id="GO:0045892">
    <property type="term" value="P:negative regulation of DNA-templated transcription"/>
    <property type="evidence" value="ECO:0007669"/>
    <property type="project" value="TreeGrafter"/>
</dbReference>
<evidence type="ECO:0000259" key="5">
    <source>
        <dbReference type="PROSITE" id="PS51078"/>
    </source>
</evidence>
<dbReference type="Gene3D" id="1.10.10.10">
    <property type="entry name" value="Winged helix-like DNA-binding domain superfamily/Winged helix DNA-binding domain"/>
    <property type="match status" value="1"/>
</dbReference>
<dbReference type="GO" id="GO:0003677">
    <property type="term" value="F:DNA binding"/>
    <property type="evidence" value="ECO:0007669"/>
    <property type="project" value="UniProtKB-KW"/>
</dbReference>
<dbReference type="InterPro" id="IPR036388">
    <property type="entry name" value="WH-like_DNA-bd_sf"/>
</dbReference>
<dbReference type="PANTHER" id="PTHR30136:SF24">
    <property type="entry name" value="HTH-TYPE TRANSCRIPTIONAL REPRESSOR ALLR"/>
    <property type="match status" value="1"/>
</dbReference>
<proteinExistence type="predicted"/>
<dbReference type="InterPro" id="IPR050707">
    <property type="entry name" value="HTH_MetabolicPath_Reg"/>
</dbReference>
<evidence type="ECO:0000259" key="4">
    <source>
        <dbReference type="PROSITE" id="PS51077"/>
    </source>
</evidence>
<dbReference type="PANTHER" id="PTHR30136">
    <property type="entry name" value="HELIX-TURN-HELIX TRANSCRIPTIONAL REGULATOR, ICLR FAMILY"/>
    <property type="match status" value="1"/>
</dbReference>
<evidence type="ECO:0000313" key="7">
    <source>
        <dbReference type="Proteomes" id="UP000253324"/>
    </source>
</evidence>
<dbReference type="InterPro" id="IPR014757">
    <property type="entry name" value="Tscrpt_reg_IclR_C"/>
</dbReference>
<evidence type="ECO:0000256" key="2">
    <source>
        <dbReference type="ARBA" id="ARBA00023125"/>
    </source>
</evidence>
<evidence type="ECO:0000256" key="3">
    <source>
        <dbReference type="ARBA" id="ARBA00023163"/>
    </source>
</evidence>
<sequence>MSVIEPVKGKRGRKAAADAAPSSVQVLDRSLKLLAIIADNDGSALSELADQTGLAPSTIHRLLTSLQNHGMVAHDPETGDWTIGVEAFAIGNAFLRFRKLGTISRRFLKRLMEECGETANIGIEDDGDVVFISQVESHAPMRAFYRPGRRGPIHASGIGKAILSTWSDAEIGRTVGGKQLAHFTDHTLDTLPALLKNIQEIRSRGWSIDDEEHTLGMRCIAAPIFNEHGEAIAGMSISGPAVRLPKEKLIVLGPVIRDAADELTRAMGGKRPEEL</sequence>
<accession>A0A368YF84</accession>
<gene>
    <name evidence="6" type="ORF">C7476_13024</name>
</gene>
<reference evidence="6 7" key="1">
    <citation type="submission" date="2018-07" db="EMBL/GenBank/DDBJ databases">
        <title>Genomic Encyclopedia of Type Strains, Phase III (KMG-III): the genomes of soil and plant-associated and newly described type strains.</title>
        <authorList>
            <person name="Whitman W."/>
        </authorList>
    </citation>
    <scope>NUCLEOTIDE SEQUENCE [LARGE SCALE GENOMIC DNA]</scope>
    <source>
        <strain evidence="6 7">31-25a</strain>
    </source>
</reference>
<dbReference type="Gene3D" id="3.30.450.40">
    <property type="match status" value="1"/>
</dbReference>
<dbReference type="PROSITE" id="PS51078">
    <property type="entry name" value="ICLR_ED"/>
    <property type="match status" value="1"/>
</dbReference>
<protein>
    <submittedName>
        <fullName evidence="6">IclR family transcriptional regulator</fullName>
    </submittedName>
</protein>
<dbReference type="Pfam" id="PF09339">
    <property type="entry name" value="HTH_IclR"/>
    <property type="match status" value="1"/>
</dbReference>
<keyword evidence="2" id="KW-0238">DNA-binding</keyword>
<dbReference type="Pfam" id="PF01614">
    <property type="entry name" value="IclR_C"/>
    <property type="match status" value="1"/>
</dbReference>
<comment type="caution">
    <text evidence="6">The sequence shown here is derived from an EMBL/GenBank/DDBJ whole genome shotgun (WGS) entry which is preliminary data.</text>
</comment>
<dbReference type="PROSITE" id="PS51077">
    <property type="entry name" value="HTH_ICLR"/>
    <property type="match status" value="1"/>
</dbReference>
<dbReference type="EMBL" id="QPJM01000030">
    <property type="protein sequence ID" value="RCW78108.1"/>
    <property type="molecule type" value="Genomic_DNA"/>
</dbReference>
<dbReference type="GO" id="GO:0003700">
    <property type="term" value="F:DNA-binding transcription factor activity"/>
    <property type="evidence" value="ECO:0007669"/>
    <property type="project" value="TreeGrafter"/>
</dbReference>
<dbReference type="SUPFAM" id="SSF46785">
    <property type="entry name" value="Winged helix' DNA-binding domain"/>
    <property type="match status" value="1"/>
</dbReference>